<accession>A0ABY6UDR7</accession>
<keyword evidence="1" id="KW-0812">Transmembrane</keyword>
<organism evidence="2 3">
    <name type="scientific">Bionectria ochroleuca</name>
    <name type="common">Gliocladium roseum</name>
    <dbReference type="NCBI Taxonomy" id="29856"/>
    <lineage>
        <taxon>Eukaryota</taxon>
        <taxon>Fungi</taxon>
        <taxon>Dikarya</taxon>
        <taxon>Ascomycota</taxon>
        <taxon>Pezizomycotina</taxon>
        <taxon>Sordariomycetes</taxon>
        <taxon>Hypocreomycetidae</taxon>
        <taxon>Hypocreales</taxon>
        <taxon>Bionectriaceae</taxon>
        <taxon>Clonostachys</taxon>
    </lineage>
</organism>
<feature type="transmembrane region" description="Helical" evidence="1">
    <location>
        <begin position="12"/>
        <end position="39"/>
    </location>
</feature>
<reference evidence="2 3" key="1">
    <citation type="submission" date="2019-06" db="EMBL/GenBank/DDBJ databases">
        <authorList>
            <person name="Broberg M."/>
        </authorList>
    </citation>
    <scope>NUCLEOTIDE SEQUENCE [LARGE SCALE GENOMIC DNA]</scope>
</reference>
<dbReference type="EMBL" id="CABFNS010000795">
    <property type="protein sequence ID" value="VUC28884.1"/>
    <property type="molecule type" value="Genomic_DNA"/>
</dbReference>
<dbReference type="Proteomes" id="UP000766486">
    <property type="component" value="Unassembled WGS sequence"/>
</dbReference>
<proteinExistence type="predicted"/>
<keyword evidence="1" id="KW-1133">Transmembrane helix</keyword>
<comment type="caution">
    <text evidence="2">The sequence shown here is derived from an EMBL/GenBank/DDBJ whole genome shotgun (WGS) entry which is preliminary data.</text>
</comment>
<protein>
    <recommendedName>
        <fullName evidence="4">ABC transmembrane type-1 domain-containing protein</fullName>
    </recommendedName>
</protein>
<evidence type="ECO:0008006" key="4">
    <source>
        <dbReference type="Google" id="ProtNLM"/>
    </source>
</evidence>
<evidence type="ECO:0000313" key="3">
    <source>
        <dbReference type="Proteomes" id="UP000766486"/>
    </source>
</evidence>
<evidence type="ECO:0000313" key="2">
    <source>
        <dbReference type="EMBL" id="VUC28884.1"/>
    </source>
</evidence>
<keyword evidence="1" id="KW-0472">Membrane</keyword>
<gene>
    <name evidence="2" type="ORF">CLO192961_LOCUS248182</name>
</gene>
<sequence>MSDDGNHSPTDIITYIGVPLAVLGVLPILYNTFATLVSLSRIKRMLRRSRLLALTRSDIVNRIIEIELPRYAVMPLDRFQDRAKYWTLSNHPSSISGGTWTTFNWRTHSIGIKN</sequence>
<evidence type="ECO:0000256" key="1">
    <source>
        <dbReference type="SAM" id="Phobius"/>
    </source>
</evidence>
<keyword evidence="3" id="KW-1185">Reference proteome</keyword>
<name>A0ABY6UDR7_BIOOC</name>